<dbReference type="PIRSF" id="PIRSF038959">
    <property type="entry name" value="SdpI"/>
    <property type="match status" value="1"/>
</dbReference>
<feature type="transmembrane region" description="Helical" evidence="1">
    <location>
        <begin position="155"/>
        <end position="173"/>
    </location>
</feature>
<dbReference type="Proteomes" id="UP000297014">
    <property type="component" value="Unassembled WGS sequence"/>
</dbReference>
<dbReference type="InterPro" id="IPR026272">
    <property type="entry name" value="SdpI"/>
</dbReference>
<keyword evidence="6" id="KW-1185">Reference proteome</keyword>
<evidence type="ECO:0000313" key="6">
    <source>
        <dbReference type="Proteomes" id="UP000002754"/>
    </source>
</evidence>
<dbReference type="Pfam" id="PF13630">
    <property type="entry name" value="SdpI"/>
    <property type="match status" value="1"/>
</dbReference>
<sequence>MKKYFIQVTMILVTLIIGFIAYPNLPEQVPLHWGLNGFGNEVHKLFMLLFFPTLMAFTHVTISLLLKGHKGIRNQKTLLFIDNGMLILLLILQLLFLASGLGWSLNQNFFIGILIGSVTLLIANFMPKSKTNFLFGLRTPWTLKDERVWLKANRFSGKLLFFVGILIVSLSFITPKEIAMISLILILTAAFIATLASYIIYRNIKA</sequence>
<feature type="transmembrane region" description="Helical" evidence="1">
    <location>
        <begin position="179"/>
        <end position="201"/>
    </location>
</feature>
<keyword evidence="1" id="KW-0812">Transmembrane</keyword>
<reference evidence="4 6" key="2">
    <citation type="journal article" date="2014" name="Genome Announc.">
        <title>Draft Genome Sequence of Bacillus alcalophilus AV1934, a Classic Alkaliphile Isolated from Human Feces in 1934.</title>
        <authorList>
            <person name="Attie O."/>
            <person name="Jayaprakash A."/>
            <person name="Shah H."/>
            <person name="Paulsen I.T."/>
            <person name="Morino M."/>
            <person name="Takahashi Y."/>
            <person name="Narumi I."/>
            <person name="Sachidanandam R."/>
            <person name="Satoh K."/>
            <person name="Ito M."/>
            <person name="Krulwich T.A."/>
        </authorList>
    </citation>
    <scope>NUCLEOTIDE SEQUENCE [LARGE SCALE GENOMIC DNA]</scope>
    <source>
        <strain evidence="4 6">AV1934</strain>
    </source>
</reference>
<evidence type="ECO:0000259" key="2">
    <source>
        <dbReference type="Pfam" id="PF07853"/>
    </source>
</evidence>
<evidence type="ECO:0000313" key="7">
    <source>
        <dbReference type="Proteomes" id="UP000297014"/>
    </source>
</evidence>
<keyword evidence="1" id="KW-0472">Membrane</keyword>
<reference evidence="5 7" key="3">
    <citation type="submission" date="2014-01" db="EMBL/GenBank/DDBJ databases">
        <title>Draft genome sequencing of Bacillus alcalophilus CGMCC 1.3604.</title>
        <authorList>
            <person name="Yang J."/>
            <person name="Diao L."/>
            <person name="Yang S."/>
        </authorList>
    </citation>
    <scope>NUCLEOTIDE SEQUENCE [LARGE SCALE GENOMIC DNA]</scope>
    <source>
        <strain evidence="5 7">CGMCC 1.3604</strain>
    </source>
</reference>
<evidence type="ECO:0000313" key="4">
    <source>
        <dbReference type="EMBL" id="KGA98376.1"/>
    </source>
</evidence>
<feature type="transmembrane region" description="Helical" evidence="1">
    <location>
        <begin position="78"/>
        <end position="103"/>
    </location>
</feature>
<dbReference type="InterPro" id="IPR012867">
    <property type="entry name" value="DUF1648"/>
</dbReference>
<feature type="transmembrane region" description="Helical" evidence="1">
    <location>
        <begin position="5"/>
        <end position="25"/>
    </location>
</feature>
<evidence type="ECO:0000256" key="1">
    <source>
        <dbReference type="SAM" id="Phobius"/>
    </source>
</evidence>
<feature type="transmembrane region" description="Helical" evidence="1">
    <location>
        <begin position="109"/>
        <end position="126"/>
    </location>
</feature>
<evidence type="ECO:0000313" key="3">
    <source>
        <dbReference type="EMBL" id="AFV25924.1"/>
    </source>
</evidence>
<feature type="domain" description="DUF1648" evidence="2">
    <location>
        <begin position="10"/>
        <end position="55"/>
    </location>
</feature>
<dbReference type="OrthoDB" id="9808690at2"/>
<dbReference type="InterPro" id="IPR025962">
    <property type="entry name" value="SdpI/YhfL"/>
</dbReference>
<reference evidence="3" key="1">
    <citation type="submission" date="2012-07" db="EMBL/GenBank/DDBJ databases">
        <title>A Draft Genome for Bacillus alcalophilus strain ATCC 27647.</title>
        <authorList>
            <person name="Attie O."/>
            <person name="Jayaprakash A."/>
            <person name="Sachidanandam R."/>
            <person name="Shah H."/>
            <person name="Paulsen I."/>
            <person name="Morino M."/>
            <person name="Ito M."/>
            <person name="Krulwich T."/>
        </authorList>
    </citation>
    <scope>NUCLEOTIDE SEQUENCE</scope>
    <source>
        <strain evidence="3">ATCC 27647</strain>
    </source>
</reference>
<dbReference type="Pfam" id="PF07853">
    <property type="entry name" value="DUF1648"/>
    <property type="match status" value="1"/>
</dbReference>
<dbReference type="AlphaFoldDB" id="J8T6Y9"/>
<name>J8T6Y9_ALKAL</name>
<dbReference type="EMBL" id="JX399501">
    <property type="protein sequence ID" value="AFV25924.1"/>
    <property type="molecule type" value="Genomic_DNA"/>
</dbReference>
<dbReference type="GO" id="GO:0009636">
    <property type="term" value="P:response to toxic substance"/>
    <property type="evidence" value="ECO:0007669"/>
    <property type="project" value="TreeGrafter"/>
</dbReference>
<keyword evidence="1" id="KW-1133">Transmembrane helix</keyword>
<dbReference type="PANTHER" id="PTHR37810">
    <property type="entry name" value="IMMUNITY PROTEIN SDPI"/>
    <property type="match status" value="1"/>
</dbReference>
<evidence type="ECO:0000313" key="5">
    <source>
        <dbReference type="EMBL" id="THG91627.1"/>
    </source>
</evidence>
<proteinExistence type="predicted"/>
<dbReference type="eggNOG" id="COG5658">
    <property type="taxonomic scope" value="Bacteria"/>
</dbReference>
<dbReference type="Proteomes" id="UP000002754">
    <property type="component" value="Unassembled WGS sequence"/>
</dbReference>
<gene>
    <name evidence="5" type="ORF">AJ85_04070</name>
    <name evidence="3" type="ORF">BalcAV3507</name>
    <name evidence="4" type="ORF">BALCAV_0204660</name>
</gene>
<dbReference type="EMBL" id="JALP01000061">
    <property type="protein sequence ID" value="THG91627.1"/>
    <property type="molecule type" value="Genomic_DNA"/>
</dbReference>
<dbReference type="RefSeq" id="WP_003323983.1">
    <property type="nucleotide sequence ID" value="NZ_ALPT02000011.1"/>
</dbReference>
<organism evidence="4 6">
    <name type="scientific">Alkalihalobacillus alcalophilus ATCC 27647 = CGMCC 1.3604</name>
    <dbReference type="NCBI Taxonomy" id="1218173"/>
    <lineage>
        <taxon>Bacteria</taxon>
        <taxon>Bacillati</taxon>
        <taxon>Bacillota</taxon>
        <taxon>Bacilli</taxon>
        <taxon>Bacillales</taxon>
        <taxon>Bacillaceae</taxon>
        <taxon>Alkalihalobacillus</taxon>
    </lineage>
</organism>
<accession>J8T6Y9</accession>
<dbReference type="EMBL" id="ALPT02000011">
    <property type="protein sequence ID" value="KGA98376.1"/>
    <property type="molecule type" value="Genomic_DNA"/>
</dbReference>
<dbReference type="PANTHER" id="PTHR37810:SF5">
    <property type="entry name" value="IMMUNITY PROTEIN SDPI"/>
    <property type="match status" value="1"/>
</dbReference>
<dbReference type="STRING" id="1218173.BALCAV_0204660"/>
<feature type="transmembrane region" description="Helical" evidence="1">
    <location>
        <begin position="45"/>
        <end position="66"/>
    </location>
</feature>
<protein>
    <submittedName>
        <fullName evidence="3">Protein export transporter</fullName>
    </submittedName>
</protein>